<keyword evidence="10" id="KW-1185">Reference proteome</keyword>
<evidence type="ECO:0000256" key="7">
    <source>
        <dbReference type="SAM" id="Phobius"/>
    </source>
</evidence>
<evidence type="ECO:0000313" key="9">
    <source>
        <dbReference type="EMBL" id="MBP1930384.1"/>
    </source>
</evidence>
<evidence type="ECO:0000259" key="8">
    <source>
        <dbReference type="Pfam" id="PF00892"/>
    </source>
</evidence>
<comment type="similarity">
    <text evidence="2">Belongs to the EamA transporter family.</text>
</comment>
<name>A0ABS4GJF7_9BACL</name>
<evidence type="ECO:0000256" key="4">
    <source>
        <dbReference type="ARBA" id="ARBA00022692"/>
    </source>
</evidence>
<dbReference type="Pfam" id="PF00892">
    <property type="entry name" value="EamA"/>
    <property type="match status" value="2"/>
</dbReference>
<dbReference type="InterPro" id="IPR051258">
    <property type="entry name" value="Diverse_Substrate_Transporter"/>
</dbReference>
<feature type="domain" description="EamA" evidence="8">
    <location>
        <begin position="6"/>
        <end position="140"/>
    </location>
</feature>
<organism evidence="9 10">
    <name type="scientific">Ammoniphilus resinae</name>
    <dbReference type="NCBI Taxonomy" id="861532"/>
    <lineage>
        <taxon>Bacteria</taxon>
        <taxon>Bacillati</taxon>
        <taxon>Bacillota</taxon>
        <taxon>Bacilli</taxon>
        <taxon>Bacillales</taxon>
        <taxon>Paenibacillaceae</taxon>
        <taxon>Aneurinibacillus group</taxon>
        <taxon>Ammoniphilus</taxon>
    </lineage>
</organism>
<protein>
    <submittedName>
        <fullName evidence="9">Drug/metabolite transporter (DMT)-like permease</fullName>
    </submittedName>
</protein>
<feature type="transmembrane region" description="Helical" evidence="7">
    <location>
        <begin position="123"/>
        <end position="140"/>
    </location>
</feature>
<feature type="transmembrane region" description="Helical" evidence="7">
    <location>
        <begin position="69"/>
        <end position="92"/>
    </location>
</feature>
<accession>A0ABS4GJF7</accession>
<feature type="transmembrane region" description="Helical" evidence="7">
    <location>
        <begin position="12"/>
        <end position="33"/>
    </location>
</feature>
<feature type="transmembrane region" description="Helical" evidence="7">
    <location>
        <begin position="217"/>
        <end position="235"/>
    </location>
</feature>
<keyword evidence="6 7" id="KW-0472">Membrane</keyword>
<dbReference type="InterPro" id="IPR000620">
    <property type="entry name" value="EamA_dom"/>
</dbReference>
<evidence type="ECO:0000313" key="10">
    <source>
        <dbReference type="Proteomes" id="UP001519343"/>
    </source>
</evidence>
<dbReference type="InterPro" id="IPR037185">
    <property type="entry name" value="EmrE-like"/>
</dbReference>
<dbReference type="EMBL" id="JAGGKT010000001">
    <property type="protein sequence ID" value="MBP1930384.1"/>
    <property type="molecule type" value="Genomic_DNA"/>
</dbReference>
<comment type="subcellular location">
    <subcellularLocation>
        <location evidence="1">Cell membrane</location>
        <topology evidence="1">Multi-pass membrane protein</topology>
    </subcellularLocation>
</comment>
<evidence type="ECO:0000256" key="6">
    <source>
        <dbReference type="ARBA" id="ARBA00023136"/>
    </source>
</evidence>
<evidence type="ECO:0000256" key="2">
    <source>
        <dbReference type="ARBA" id="ARBA00007362"/>
    </source>
</evidence>
<keyword evidence="3" id="KW-1003">Cell membrane</keyword>
<evidence type="ECO:0000256" key="5">
    <source>
        <dbReference type="ARBA" id="ARBA00022989"/>
    </source>
</evidence>
<dbReference type="PANTHER" id="PTHR42920:SF5">
    <property type="entry name" value="EAMA DOMAIN-CONTAINING PROTEIN"/>
    <property type="match status" value="1"/>
</dbReference>
<sequence length="306" mass="33563">MQKSWLADLSLLLVAFVWGTTFVIVQNAISVLPPHTFNGIRFFLASVFLFLVLLFLYPQQLKQLSKKMVFAGVILGVWLFGGYAFQTVGLLYTTSSKAGFITGLSVVLVPIFALFVLGQRPKWPAVLGVVAATIGLYLLTLGDSLNLNRGDVFVFFCAISFAGQIILTGKYAPNFPSMALALIQIATVSVLSIIASFLFEDWQHAWQASTILNRDVLWALLITAGPATALAFLAQTICQRFTTPTRVALIFAMEPVFAALTAFIWTDEILGTKAISGCLLIFVGMILSELKPEQLTLKKRTNLVNR</sequence>
<keyword evidence="5 7" id="KW-1133">Transmembrane helix</keyword>
<comment type="caution">
    <text evidence="9">The sequence shown here is derived from an EMBL/GenBank/DDBJ whole genome shotgun (WGS) entry which is preliminary data.</text>
</comment>
<dbReference type="RefSeq" id="WP_209808334.1">
    <property type="nucleotide sequence ID" value="NZ_JAGGKT010000001.1"/>
</dbReference>
<feature type="transmembrane region" description="Helical" evidence="7">
    <location>
        <begin position="179"/>
        <end position="197"/>
    </location>
</feature>
<feature type="transmembrane region" description="Helical" evidence="7">
    <location>
        <begin position="271"/>
        <end position="290"/>
    </location>
</feature>
<gene>
    <name evidence="9" type="ORF">J2Z37_000371</name>
</gene>
<evidence type="ECO:0000256" key="3">
    <source>
        <dbReference type="ARBA" id="ARBA00022475"/>
    </source>
</evidence>
<feature type="transmembrane region" description="Helical" evidence="7">
    <location>
        <begin position="152"/>
        <end position="172"/>
    </location>
</feature>
<feature type="transmembrane region" description="Helical" evidence="7">
    <location>
        <begin position="247"/>
        <end position="265"/>
    </location>
</feature>
<evidence type="ECO:0000256" key="1">
    <source>
        <dbReference type="ARBA" id="ARBA00004651"/>
    </source>
</evidence>
<feature type="transmembrane region" description="Helical" evidence="7">
    <location>
        <begin position="39"/>
        <end position="57"/>
    </location>
</feature>
<dbReference type="Proteomes" id="UP001519343">
    <property type="component" value="Unassembled WGS sequence"/>
</dbReference>
<feature type="transmembrane region" description="Helical" evidence="7">
    <location>
        <begin position="98"/>
        <end position="116"/>
    </location>
</feature>
<keyword evidence="4 7" id="KW-0812">Transmembrane</keyword>
<feature type="domain" description="EamA" evidence="8">
    <location>
        <begin position="149"/>
        <end position="287"/>
    </location>
</feature>
<reference evidence="9 10" key="1">
    <citation type="submission" date="2021-03" db="EMBL/GenBank/DDBJ databases">
        <title>Genomic Encyclopedia of Type Strains, Phase IV (KMG-IV): sequencing the most valuable type-strain genomes for metagenomic binning, comparative biology and taxonomic classification.</title>
        <authorList>
            <person name="Goeker M."/>
        </authorList>
    </citation>
    <scope>NUCLEOTIDE SEQUENCE [LARGE SCALE GENOMIC DNA]</scope>
    <source>
        <strain evidence="9 10">DSM 24738</strain>
    </source>
</reference>
<dbReference type="PANTHER" id="PTHR42920">
    <property type="entry name" value="OS03G0707200 PROTEIN-RELATED"/>
    <property type="match status" value="1"/>
</dbReference>
<dbReference type="SUPFAM" id="SSF103481">
    <property type="entry name" value="Multidrug resistance efflux transporter EmrE"/>
    <property type="match status" value="2"/>
</dbReference>
<proteinExistence type="inferred from homology"/>